<dbReference type="Gene3D" id="1.20.1740.10">
    <property type="entry name" value="Amino acid/polyamine transporter I"/>
    <property type="match status" value="1"/>
</dbReference>
<comment type="subcellular location">
    <subcellularLocation>
        <location evidence="1">Cell membrane</location>
        <topology evidence="1">Multi-pass membrane protein</topology>
    </subcellularLocation>
</comment>
<evidence type="ECO:0000313" key="9">
    <source>
        <dbReference type="Proteomes" id="UP000069771"/>
    </source>
</evidence>
<feature type="transmembrane region" description="Helical" evidence="7">
    <location>
        <begin position="518"/>
        <end position="534"/>
    </location>
</feature>
<evidence type="ECO:0000256" key="1">
    <source>
        <dbReference type="ARBA" id="ARBA00004651"/>
    </source>
</evidence>
<keyword evidence="2" id="KW-0813">Transport</keyword>
<keyword evidence="4 7" id="KW-0812">Transmembrane</keyword>
<evidence type="ECO:0000256" key="7">
    <source>
        <dbReference type="SAM" id="Phobius"/>
    </source>
</evidence>
<sequence>MSNNTEAKNVNTKRMTWYTLAFMAFSTVWGFGNVVNGFGYFNGTQVIFSWILMFVLYFVPYALMVGELGSAFKNLGGGVTSWVLETTNPKLAYYAGYTYWVVHIPYIASKGSGGLKALAWMCLKNSWYDALPTWQVQLATAVVFLLFCWIATRGLSVLKPLASLAGTTMFAMSLLYILMMFAAPAINPAASFSNIDWSWENIIPQFNVQYFTSLSILVFAVGGCEKISPYVNKVENPAKNFPKGMIALAIMVMVCAILGTIAMALVFSPVTMTVAADGTIAGAEVTAGSSFQVFALGQNAQTIKDAVAAAGSAGVDPAVIDGWVTAQTGQDFAMAMTSTGFIANGQYEAMRELGGLYHVGNLFVILYGACNAIGQFSTLTLSIDAPLRMLLDDENARQYVPKALLKQNRFGAYTNGILLIVVLSGAIIAIQLMGSGASDVIAWLTRLNSVCMPMRYLWVFFAYIMLRRQSAKFPREYEFVKNNGVALFFGFWCFFVTAACCLMGTIDLSDMGRTVLNIAAPIVYLLLGMIMPMIRKREDEKGA</sequence>
<evidence type="ECO:0000256" key="5">
    <source>
        <dbReference type="ARBA" id="ARBA00022989"/>
    </source>
</evidence>
<dbReference type="PANTHER" id="PTHR42770">
    <property type="entry name" value="AMINO ACID TRANSPORTER-RELATED"/>
    <property type="match status" value="1"/>
</dbReference>
<feature type="transmembrane region" description="Helical" evidence="7">
    <location>
        <begin position="440"/>
        <end position="464"/>
    </location>
</feature>
<evidence type="ECO:0000256" key="2">
    <source>
        <dbReference type="ARBA" id="ARBA00022448"/>
    </source>
</evidence>
<dbReference type="KEGG" id="fro:AALO17_04400"/>
<keyword evidence="6 7" id="KW-0472">Membrane</keyword>
<evidence type="ECO:0008006" key="10">
    <source>
        <dbReference type="Google" id="ProtNLM"/>
    </source>
</evidence>
<feature type="transmembrane region" description="Helical" evidence="7">
    <location>
        <begin position="245"/>
        <end position="267"/>
    </location>
</feature>
<dbReference type="RefSeq" id="WP_067554870.1">
    <property type="nucleotide sequence ID" value="NZ_CAJTBG010000005.1"/>
</dbReference>
<dbReference type="PANTHER" id="PTHR42770:SF15">
    <property type="entry name" value="GLUTAMATE_GAMMA-AMINOBUTYRATE ANTIPORTER-RELATED"/>
    <property type="match status" value="1"/>
</dbReference>
<protein>
    <recommendedName>
        <fullName evidence="10">Amino acid permease</fullName>
    </recommendedName>
</protein>
<dbReference type="EMBL" id="CP011391">
    <property type="protein sequence ID" value="AMK53574.1"/>
    <property type="molecule type" value="Genomic_DNA"/>
</dbReference>
<evidence type="ECO:0000256" key="4">
    <source>
        <dbReference type="ARBA" id="ARBA00022692"/>
    </source>
</evidence>
<dbReference type="Pfam" id="PF13520">
    <property type="entry name" value="AA_permease_2"/>
    <property type="match status" value="2"/>
</dbReference>
<keyword evidence="9" id="KW-1185">Reference proteome</keyword>
<dbReference type="AlphaFoldDB" id="A0A140DSE7"/>
<feature type="transmembrane region" description="Helical" evidence="7">
    <location>
        <begin position="485"/>
        <end position="506"/>
    </location>
</feature>
<dbReference type="GO" id="GO:0005886">
    <property type="term" value="C:plasma membrane"/>
    <property type="evidence" value="ECO:0007669"/>
    <property type="project" value="UniProtKB-SubCell"/>
</dbReference>
<feature type="transmembrane region" description="Helical" evidence="7">
    <location>
        <begin position="164"/>
        <end position="186"/>
    </location>
</feature>
<evidence type="ECO:0000256" key="3">
    <source>
        <dbReference type="ARBA" id="ARBA00022475"/>
    </source>
</evidence>
<keyword evidence="5 7" id="KW-1133">Transmembrane helix</keyword>
<evidence type="ECO:0000313" key="8">
    <source>
        <dbReference type="EMBL" id="AMK53574.1"/>
    </source>
</evidence>
<dbReference type="Proteomes" id="UP000069771">
    <property type="component" value="Chromosome"/>
</dbReference>
<feature type="transmembrane region" description="Helical" evidence="7">
    <location>
        <begin position="47"/>
        <end position="70"/>
    </location>
</feature>
<name>A0A140DSE7_9FIRM</name>
<evidence type="ECO:0000256" key="6">
    <source>
        <dbReference type="ARBA" id="ARBA00023136"/>
    </source>
</evidence>
<feature type="transmembrane region" description="Helical" evidence="7">
    <location>
        <begin position="206"/>
        <end position="224"/>
    </location>
</feature>
<feature type="transmembrane region" description="Helical" evidence="7">
    <location>
        <begin position="134"/>
        <end position="152"/>
    </location>
</feature>
<gene>
    <name evidence="8" type="ORF">AALO17_04400</name>
</gene>
<accession>A0A140DSE7</accession>
<dbReference type="GO" id="GO:0022857">
    <property type="term" value="F:transmembrane transporter activity"/>
    <property type="evidence" value="ECO:0007669"/>
    <property type="project" value="InterPro"/>
</dbReference>
<dbReference type="PATRIC" id="fig|1702221.3.peg.423"/>
<dbReference type="InterPro" id="IPR050367">
    <property type="entry name" value="APC_superfamily"/>
</dbReference>
<dbReference type="GeneID" id="78477292"/>
<dbReference type="OrthoDB" id="92719at2"/>
<dbReference type="PIRSF" id="PIRSF006060">
    <property type="entry name" value="AA_transporter"/>
    <property type="match status" value="1"/>
</dbReference>
<feature type="transmembrane region" description="Helical" evidence="7">
    <location>
        <begin position="359"/>
        <end position="381"/>
    </location>
</feature>
<dbReference type="STRING" id="1702221.AALO17_04400"/>
<reference evidence="8 9" key="1">
    <citation type="journal article" date="2016" name="Gut Pathog.">
        <title>Whole genome sequencing of "Faecalibaculum rodentium" ALO17, isolated from C57BL/6J laboratory mouse feces.</title>
        <authorList>
            <person name="Lim S."/>
            <person name="Chang D.H."/>
            <person name="Ahn S."/>
            <person name="Kim B.C."/>
        </authorList>
    </citation>
    <scope>NUCLEOTIDE SEQUENCE [LARGE SCALE GENOMIC DNA]</scope>
    <source>
        <strain evidence="8 9">Alo17</strain>
    </source>
</reference>
<organism evidence="8 9">
    <name type="scientific">Faecalibaculum rodentium</name>
    <dbReference type="NCBI Taxonomy" id="1702221"/>
    <lineage>
        <taxon>Bacteria</taxon>
        <taxon>Bacillati</taxon>
        <taxon>Bacillota</taxon>
        <taxon>Erysipelotrichia</taxon>
        <taxon>Erysipelotrichales</taxon>
        <taxon>Erysipelotrichaceae</taxon>
        <taxon>Faecalibaculum</taxon>
    </lineage>
</organism>
<dbReference type="InterPro" id="IPR002293">
    <property type="entry name" value="AA/rel_permease1"/>
</dbReference>
<feature type="transmembrane region" description="Helical" evidence="7">
    <location>
        <begin position="412"/>
        <end position="434"/>
    </location>
</feature>
<feature type="transmembrane region" description="Helical" evidence="7">
    <location>
        <begin position="20"/>
        <end position="41"/>
    </location>
</feature>
<keyword evidence="3" id="KW-1003">Cell membrane</keyword>
<proteinExistence type="predicted"/>